<evidence type="ECO:0000313" key="4">
    <source>
        <dbReference type="Proteomes" id="UP000053447"/>
    </source>
</evidence>
<dbReference type="PANTHER" id="PTHR12184">
    <property type="entry name" value="UBIQUINOL-CYTOCHROME C REDUCTASE COMPLEX ASSEMBLY FACTOR 1 FAMILY MEMBER"/>
    <property type="match status" value="1"/>
</dbReference>
<sequence length="259" mass="30829">MNIIKKAYNGRFFISTKFFKKDIWKISKNTSRLTPFMFSTVSSMHHDRKDTISHLSLFKKIVLLIAPAMGWYSPRSISIRKARELYIHCAEQGIQGSNCNDWYSRHLLSPSFQTWFHITMLHVWMLMVRIRALPKKVTKMYQQELVNHFFEDCEYRMRNDYRIRSERIISFYMKDLLMQFHGSVFAYDEGFYKNDYVLALALWRNLYAGKTNINISLLAASVLYVRNTLFELDNISDDDIQDAKMSFLKISDIFELKDL</sequence>
<dbReference type="Pfam" id="PF03981">
    <property type="entry name" value="Ubiq_cyt_C_chap"/>
    <property type="match status" value="1"/>
</dbReference>
<dbReference type="STRING" id="1408657.A0A0W4ZHR3"/>
<feature type="domain" description="Ubiquinol-cytochrome c chaperone" evidence="2">
    <location>
        <begin position="108"/>
        <end position="245"/>
    </location>
</feature>
<accession>A0A0W4ZHR3</accession>
<dbReference type="Proteomes" id="UP000053447">
    <property type="component" value="Unassembled WGS sequence"/>
</dbReference>
<dbReference type="InterPro" id="IPR007129">
    <property type="entry name" value="Ubiqinol_cyt_c_chaperone_CPB3"/>
</dbReference>
<dbReference type="PANTHER" id="PTHR12184:SF1">
    <property type="entry name" value="UBIQUINOL-CYTOCHROME-C REDUCTASE COMPLEX ASSEMBLY FACTOR 1"/>
    <property type="match status" value="1"/>
</dbReference>
<dbReference type="AlphaFoldDB" id="A0A0W4ZHR3"/>
<dbReference type="VEuPathDB" id="FungiDB:T551_02872"/>
<dbReference type="GO" id="GO:0005739">
    <property type="term" value="C:mitochondrion"/>
    <property type="evidence" value="ECO:0007669"/>
    <property type="project" value="TreeGrafter"/>
</dbReference>
<evidence type="ECO:0000313" key="3">
    <source>
        <dbReference type="EMBL" id="KTW27905.1"/>
    </source>
</evidence>
<name>A0A0W4ZHR3_PNEJ7</name>
<proteinExistence type="inferred from homology"/>
<comment type="caution">
    <text evidence="3">The sequence shown here is derived from an EMBL/GenBank/DDBJ whole genome shotgun (WGS) entry which is preliminary data.</text>
</comment>
<dbReference type="OrthoDB" id="10253878at2759"/>
<keyword evidence="4" id="KW-1185">Reference proteome</keyword>
<evidence type="ECO:0000259" key="2">
    <source>
        <dbReference type="Pfam" id="PF03981"/>
    </source>
</evidence>
<gene>
    <name evidence="3" type="ORF">T551_02872</name>
</gene>
<reference evidence="4" key="1">
    <citation type="journal article" date="2016" name="Nat. Commun.">
        <title>Genome analysis of three Pneumocystis species reveals adaptation mechanisms to life exclusively in mammalian hosts.</title>
        <authorList>
            <person name="Ma L."/>
            <person name="Chen Z."/>
            <person name="Huang D.W."/>
            <person name="Kutty G."/>
            <person name="Ishihara M."/>
            <person name="Wang H."/>
            <person name="Abouelleil A."/>
            <person name="Bishop L."/>
            <person name="Davey E."/>
            <person name="Deng R."/>
            <person name="Deng X."/>
            <person name="Fan L."/>
            <person name="Fantoni G."/>
            <person name="Fitzgerald M."/>
            <person name="Gogineni E."/>
            <person name="Goldberg J.M."/>
            <person name="Handley G."/>
            <person name="Hu X."/>
            <person name="Huber C."/>
            <person name="Jiao X."/>
            <person name="Jones K."/>
            <person name="Levin J.Z."/>
            <person name="Liu Y."/>
            <person name="Macdonald P."/>
            <person name="Melnikov A."/>
            <person name="Raley C."/>
            <person name="Sassi M."/>
            <person name="Sherman B.T."/>
            <person name="Song X."/>
            <person name="Sykes S."/>
            <person name="Tran B."/>
            <person name="Walsh L."/>
            <person name="Xia Y."/>
            <person name="Yang J."/>
            <person name="Young S."/>
            <person name="Zeng Q."/>
            <person name="Zheng X."/>
            <person name="Stephens R."/>
            <person name="Nusbaum C."/>
            <person name="Birren B.W."/>
            <person name="Azadi P."/>
            <person name="Lempicki R.A."/>
            <person name="Cuomo C.A."/>
            <person name="Kovacs J.A."/>
        </authorList>
    </citation>
    <scope>NUCLEOTIDE SEQUENCE [LARGE SCALE GENOMIC DNA]</scope>
    <source>
        <strain evidence="4">RU7</strain>
    </source>
</reference>
<dbReference type="EMBL" id="LFWA01000013">
    <property type="protein sequence ID" value="KTW27905.1"/>
    <property type="molecule type" value="Genomic_DNA"/>
</dbReference>
<dbReference type="GO" id="GO:0034551">
    <property type="term" value="P:mitochondrial respiratory chain complex III assembly"/>
    <property type="evidence" value="ECO:0007669"/>
    <property type="project" value="TreeGrafter"/>
</dbReference>
<evidence type="ECO:0000256" key="1">
    <source>
        <dbReference type="ARBA" id="ARBA00006407"/>
    </source>
</evidence>
<dbReference type="GeneID" id="28941390"/>
<organism evidence="3 4">
    <name type="scientific">Pneumocystis jirovecii (strain RU7)</name>
    <name type="common">Human pneumocystis pneumonia agent</name>
    <dbReference type="NCBI Taxonomy" id="1408657"/>
    <lineage>
        <taxon>Eukaryota</taxon>
        <taxon>Fungi</taxon>
        <taxon>Dikarya</taxon>
        <taxon>Ascomycota</taxon>
        <taxon>Taphrinomycotina</taxon>
        <taxon>Pneumocystomycetes</taxon>
        <taxon>Pneumocystaceae</taxon>
        <taxon>Pneumocystis</taxon>
    </lineage>
</organism>
<dbReference type="InterPro" id="IPR021150">
    <property type="entry name" value="Ubiq_cyt_c_chap"/>
</dbReference>
<comment type="similarity">
    <text evidence="1">Belongs to the CBP3 family.</text>
</comment>
<dbReference type="RefSeq" id="XP_018228676.1">
    <property type="nucleotide sequence ID" value="XM_018375135.1"/>
</dbReference>
<protein>
    <recommendedName>
        <fullName evidence="2">Ubiquinol-cytochrome c chaperone domain-containing protein</fullName>
    </recommendedName>
</protein>